<evidence type="ECO:0000259" key="5">
    <source>
        <dbReference type="PROSITE" id="PS50987"/>
    </source>
</evidence>
<proteinExistence type="predicted"/>
<dbReference type="Gene3D" id="1.10.10.10">
    <property type="entry name" value="Winged helix-like DNA-binding domain superfamily/Winged helix DNA-binding domain"/>
    <property type="match status" value="1"/>
</dbReference>
<dbReference type="InterPro" id="IPR036388">
    <property type="entry name" value="WH-like_DNA-bd_sf"/>
</dbReference>
<feature type="domain" description="HTH arsR-type" evidence="5">
    <location>
        <begin position="33"/>
        <end position="125"/>
    </location>
</feature>
<dbReference type="PANTHER" id="PTHR43132:SF6">
    <property type="entry name" value="HTH-TYPE TRANSCRIPTIONAL REPRESSOR CZRA"/>
    <property type="match status" value="1"/>
</dbReference>
<keyword evidence="7" id="KW-1185">Reference proteome</keyword>
<reference evidence="7" key="1">
    <citation type="submission" date="2012-02" db="EMBL/GenBank/DDBJ databases">
        <title>Complete sequence of Desulfitobacterium dichloroeliminans LMG P-21439.</title>
        <authorList>
            <person name="Lucas S."/>
            <person name="Han J."/>
            <person name="Lapidus A."/>
            <person name="Cheng J.-F."/>
            <person name="Goodwin L."/>
            <person name="Pitluck S."/>
            <person name="Peters L."/>
            <person name="Ovchinnikova G."/>
            <person name="Teshima H."/>
            <person name="Detter J.C."/>
            <person name="Han C."/>
            <person name="Tapia R."/>
            <person name="Land M."/>
            <person name="Hauser L."/>
            <person name="Kyrpides N."/>
            <person name="Ivanova N."/>
            <person name="Pagani I."/>
            <person name="Kruse T."/>
            <person name="de Vos W.M."/>
            <person name="Boon N."/>
            <person name="Smidt H."/>
            <person name="Woyke T."/>
        </authorList>
    </citation>
    <scope>NUCLEOTIDE SEQUENCE [LARGE SCALE GENOMIC DNA]</scope>
    <source>
        <strain evidence="7">LMG P-21439 / DCA1</strain>
    </source>
</reference>
<evidence type="ECO:0000256" key="1">
    <source>
        <dbReference type="ARBA" id="ARBA00023015"/>
    </source>
</evidence>
<keyword evidence="4" id="KW-0105">Cadmium resistance</keyword>
<dbReference type="OrthoDB" id="9794330at2"/>
<dbReference type="STRING" id="871963.Desdi_1104"/>
<dbReference type="InterPro" id="IPR001845">
    <property type="entry name" value="HTH_ArsR_DNA-bd_dom"/>
</dbReference>
<dbReference type="GO" id="GO:0003677">
    <property type="term" value="F:DNA binding"/>
    <property type="evidence" value="ECO:0007669"/>
    <property type="project" value="UniProtKB-KW"/>
</dbReference>
<evidence type="ECO:0000256" key="2">
    <source>
        <dbReference type="ARBA" id="ARBA00023125"/>
    </source>
</evidence>
<evidence type="ECO:0000256" key="4">
    <source>
        <dbReference type="ARBA" id="ARBA00043263"/>
    </source>
</evidence>
<dbReference type="HOGENOM" id="CLU_097806_7_3_9"/>
<dbReference type="GO" id="GO:0046686">
    <property type="term" value="P:response to cadmium ion"/>
    <property type="evidence" value="ECO:0007669"/>
    <property type="project" value="UniProtKB-KW"/>
</dbReference>
<protein>
    <submittedName>
        <fullName evidence="6">Putative transcriptional regulator</fullName>
    </submittedName>
</protein>
<dbReference type="EMBL" id="CP003344">
    <property type="protein sequence ID" value="AGA68619.1"/>
    <property type="molecule type" value="Genomic_DNA"/>
</dbReference>
<dbReference type="eggNOG" id="COG0640">
    <property type="taxonomic scope" value="Bacteria"/>
</dbReference>
<gene>
    <name evidence="6" type="ordered locus">Desdi_1104</name>
</gene>
<dbReference type="InterPro" id="IPR036390">
    <property type="entry name" value="WH_DNA-bd_sf"/>
</dbReference>
<dbReference type="Pfam" id="PF01022">
    <property type="entry name" value="HTH_5"/>
    <property type="match status" value="1"/>
</dbReference>
<dbReference type="InterPro" id="IPR051011">
    <property type="entry name" value="Metal_resp_trans_reg"/>
</dbReference>
<organism evidence="6 7">
    <name type="scientific">Desulfitobacterium dichloroeliminans (strain LMG P-21439 / DCA1)</name>
    <dbReference type="NCBI Taxonomy" id="871963"/>
    <lineage>
        <taxon>Bacteria</taxon>
        <taxon>Bacillati</taxon>
        <taxon>Bacillota</taxon>
        <taxon>Clostridia</taxon>
        <taxon>Eubacteriales</taxon>
        <taxon>Desulfitobacteriaceae</taxon>
        <taxon>Desulfitobacterium</taxon>
    </lineage>
</organism>
<dbReference type="AlphaFoldDB" id="L0F468"/>
<sequence>MMSNKHNKESEYISCDDICIHPDLIHMYADQILSLERATKLAYLFKTLGDPTRIRIMDALARSEFCVCDLAELLDLSQSATSHQLRILRNSNLVKYRKDGKMVYYSLQDNHVQELYRQGLEHIDE</sequence>
<evidence type="ECO:0000313" key="7">
    <source>
        <dbReference type="Proteomes" id="UP000010797"/>
    </source>
</evidence>
<dbReference type="PROSITE" id="PS00846">
    <property type="entry name" value="HTH_ARSR_1"/>
    <property type="match status" value="1"/>
</dbReference>
<dbReference type="GO" id="GO:0003700">
    <property type="term" value="F:DNA-binding transcription factor activity"/>
    <property type="evidence" value="ECO:0007669"/>
    <property type="project" value="InterPro"/>
</dbReference>
<dbReference type="CDD" id="cd00090">
    <property type="entry name" value="HTH_ARSR"/>
    <property type="match status" value="1"/>
</dbReference>
<keyword evidence="3" id="KW-0804">Transcription</keyword>
<dbReference type="PROSITE" id="PS50987">
    <property type="entry name" value="HTH_ARSR_2"/>
    <property type="match status" value="1"/>
</dbReference>
<dbReference type="KEGG" id="ddl:Desdi_1104"/>
<name>L0F468_DESDL</name>
<evidence type="ECO:0000313" key="6">
    <source>
        <dbReference type="EMBL" id="AGA68619.1"/>
    </source>
</evidence>
<dbReference type="Proteomes" id="UP000010797">
    <property type="component" value="Chromosome"/>
</dbReference>
<accession>L0F468</accession>
<keyword evidence="1" id="KW-0805">Transcription regulation</keyword>
<dbReference type="RefSeq" id="WP_015261615.1">
    <property type="nucleotide sequence ID" value="NC_019903.1"/>
</dbReference>
<evidence type="ECO:0000256" key="3">
    <source>
        <dbReference type="ARBA" id="ARBA00023163"/>
    </source>
</evidence>
<dbReference type="PRINTS" id="PR00778">
    <property type="entry name" value="HTHARSR"/>
</dbReference>
<dbReference type="InterPro" id="IPR011991">
    <property type="entry name" value="ArsR-like_HTH"/>
</dbReference>
<dbReference type="SUPFAM" id="SSF46785">
    <property type="entry name" value="Winged helix' DNA-binding domain"/>
    <property type="match status" value="1"/>
</dbReference>
<keyword evidence="2" id="KW-0238">DNA-binding</keyword>
<dbReference type="SMART" id="SM00418">
    <property type="entry name" value="HTH_ARSR"/>
    <property type="match status" value="1"/>
</dbReference>
<dbReference type="InterPro" id="IPR018334">
    <property type="entry name" value="ArsR_HTH"/>
</dbReference>
<dbReference type="PANTHER" id="PTHR43132">
    <property type="entry name" value="ARSENICAL RESISTANCE OPERON REPRESSOR ARSR-RELATED"/>
    <property type="match status" value="1"/>
</dbReference>
<dbReference type="NCBIfam" id="NF033788">
    <property type="entry name" value="HTH_metalloreg"/>
    <property type="match status" value="1"/>
</dbReference>